<dbReference type="Proteomes" id="UP000002592">
    <property type="component" value="Chromosome"/>
</dbReference>
<dbReference type="HOGENOM" id="CLU_3172006_0_0_3"/>
<accession>A2C225</accession>
<dbReference type="AlphaFoldDB" id="A2C225"/>
<reference evidence="2" key="1">
    <citation type="journal article" date="2007" name="PLoS Genet.">
        <title>Patterns and implications of gene gain and loss in the evolution of Prochlorococcus.</title>
        <authorList>
            <person name="Kettler G.C."/>
            <person name="Martiny A.C."/>
            <person name="Huang K."/>
            <person name="Zucker J."/>
            <person name="Coleman M.L."/>
            <person name="Rodrigue S."/>
            <person name="Chen F."/>
            <person name="Lapidus A."/>
            <person name="Ferriera S."/>
            <person name="Johnson J."/>
            <person name="Steglich C."/>
            <person name="Church G.M."/>
            <person name="Richardson P."/>
            <person name="Chisholm S.W."/>
        </authorList>
    </citation>
    <scope>NUCLEOTIDE SEQUENCE [LARGE SCALE GENOMIC DNA]</scope>
    <source>
        <strain evidence="2">NATL1A</strain>
    </source>
</reference>
<proteinExistence type="predicted"/>
<sequence length="47" mass="5461">MLYPFNKKLGAFLPILTEFILAYSLEGLINKILENKIKDFINSLLFI</sequence>
<dbReference type="EMBL" id="CP000553">
    <property type="protein sequence ID" value="ABM75535.1"/>
    <property type="molecule type" value="Genomic_DNA"/>
</dbReference>
<dbReference type="KEGG" id="pme:NATL1_09771"/>
<dbReference type="eggNOG" id="ENOG5031UDA">
    <property type="taxonomic scope" value="Bacteria"/>
</dbReference>
<protein>
    <submittedName>
        <fullName evidence="1">Uncharacterized protein</fullName>
    </submittedName>
</protein>
<evidence type="ECO:0000313" key="1">
    <source>
        <dbReference type="EMBL" id="ABM75535.1"/>
    </source>
</evidence>
<gene>
    <name evidence="1" type="ordered locus">NATL1_09771</name>
</gene>
<organism evidence="1 2">
    <name type="scientific">Prochlorococcus marinus (strain NATL1A)</name>
    <dbReference type="NCBI Taxonomy" id="167555"/>
    <lineage>
        <taxon>Bacteria</taxon>
        <taxon>Bacillati</taxon>
        <taxon>Cyanobacteriota</taxon>
        <taxon>Cyanophyceae</taxon>
        <taxon>Synechococcales</taxon>
        <taxon>Prochlorococcaceae</taxon>
        <taxon>Prochlorococcus</taxon>
    </lineage>
</organism>
<evidence type="ECO:0000313" key="2">
    <source>
        <dbReference type="Proteomes" id="UP000002592"/>
    </source>
</evidence>
<name>A2C225_PROM1</name>